<dbReference type="RefSeq" id="WP_221023364.1">
    <property type="nucleotide sequence ID" value="NZ_JAIEZQ010000001.1"/>
</dbReference>
<gene>
    <name evidence="2" type="ORF">K1X13_01985</name>
</gene>
<proteinExistence type="predicted"/>
<dbReference type="InterPro" id="IPR022183">
    <property type="entry name" value="DUF3710"/>
</dbReference>
<feature type="region of interest" description="Disordered" evidence="1">
    <location>
        <begin position="201"/>
        <end position="229"/>
    </location>
</feature>
<accession>A0ABS7RJ27</accession>
<keyword evidence="3" id="KW-1185">Reference proteome</keyword>
<organism evidence="2 3">
    <name type="scientific">Nocardioides jiangsuensis</name>
    <dbReference type="NCBI Taxonomy" id="2866161"/>
    <lineage>
        <taxon>Bacteria</taxon>
        <taxon>Bacillati</taxon>
        <taxon>Actinomycetota</taxon>
        <taxon>Actinomycetes</taxon>
        <taxon>Propionibacteriales</taxon>
        <taxon>Nocardioidaceae</taxon>
        <taxon>Nocardioides</taxon>
    </lineage>
</organism>
<feature type="compositionally biased region" description="Basic and acidic residues" evidence="1">
    <location>
        <begin position="33"/>
        <end position="43"/>
    </location>
</feature>
<evidence type="ECO:0000313" key="2">
    <source>
        <dbReference type="EMBL" id="MBY9073582.1"/>
    </source>
</evidence>
<feature type="region of interest" description="Disordered" evidence="1">
    <location>
        <begin position="1"/>
        <end position="55"/>
    </location>
</feature>
<protein>
    <submittedName>
        <fullName evidence="2">DUF3710 domain-containing protein</fullName>
    </submittedName>
</protein>
<evidence type="ECO:0000313" key="3">
    <source>
        <dbReference type="Proteomes" id="UP000754710"/>
    </source>
</evidence>
<reference evidence="2 3" key="1">
    <citation type="submission" date="2021-08" db="EMBL/GenBank/DDBJ databases">
        <title>Nocardioides bacterium WL0053 sp. nov., isolated from the sediment.</title>
        <authorList>
            <person name="Wang L."/>
            <person name="Zhang D."/>
            <person name="Zhang A."/>
        </authorList>
    </citation>
    <scope>NUCLEOTIDE SEQUENCE [LARGE SCALE GENOMIC DNA]</scope>
    <source>
        <strain evidence="2 3">WL0053</strain>
    </source>
</reference>
<dbReference type="EMBL" id="JAIEZQ010000001">
    <property type="protein sequence ID" value="MBY9073582.1"/>
    <property type="molecule type" value="Genomic_DNA"/>
</dbReference>
<dbReference type="Proteomes" id="UP000754710">
    <property type="component" value="Unassembled WGS sequence"/>
</dbReference>
<evidence type="ECO:0000256" key="1">
    <source>
        <dbReference type="SAM" id="MobiDB-lite"/>
    </source>
</evidence>
<sequence>MKFRRKQSDAPTGDDVETSPPTTADAEAAETARPAEDDVRAKGPWDSTEVDLDEEDPTKVDLGGLVVTGRPGLELRLQVDEASRQVAAVLLIGPEGAVELRPFAAPRNADIWDDIRKQIAAETARRGGTATEADGAYGKELRVLMPMTTPDGQAAQQPSRVMGIAGPRWLLRATFLGRPAVEPDPDGDMESALRDVVVVRGNDPMAPGEPLPLTMPANAQPMPPQNPAE</sequence>
<comment type="caution">
    <text evidence="2">The sequence shown here is derived from an EMBL/GenBank/DDBJ whole genome shotgun (WGS) entry which is preliminary data.</text>
</comment>
<name>A0ABS7RJ27_9ACTN</name>
<feature type="compositionally biased region" description="Low complexity" evidence="1">
    <location>
        <begin position="20"/>
        <end position="32"/>
    </location>
</feature>
<dbReference type="Pfam" id="PF12502">
    <property type="entry name" value="DUF3710"/>
    <property type="match status" value="1"/>
</dbReference>